<sequence length="38" mass="4379">MTQAKQAADRGQSALRVTQLRRWTPHFINAKNLKIKSN</sequence>
<dbReference type="EMBL" id="CP006664">
    <property type="protein sequence ID" value="AIJ07645.1"/>
    <property type="molecule type" value="Genomic_DNA"/>
</dbReference>
<dbReference type="AlphaFoldDB" id="A0A076LGH4"/>
<proteinExistence type="predicted"/>
<dbReference type="HOGENOM" id="CLU_3327395_0_0_6"/>
<organism evidence="1 2">
    <name type="scientific">Edwardsiella anguillarum ET080813</name>
    <dbReference type="NCBI Taxonomy" id="667120"/>
    <lineage>
        <taxon>Bacteria</taxon>
        <taxon>Pseudomonadati</taxon>
        <taxon>Pseudomonadota</taxon>
        <taxon>Gammaproteobacteria</taxon>
        <taxon>Enterobacterales</taxon>
        <taxon>Hafniaceae</taxon>
        <taxon>Edwardsiella</taxon>
    </lineage>
</organism>
<gene>
    <name evidence="1" type="ORF">ETEE_1185</name>
</gene>
<protein>
    <submittedName>
        <fullName evidence="1">Uncharacterized protein</fullName>
    </submittedName>
</protein>
<reference evidence="1 2" key="1">
    <citation type="journal article" date="2012" name="PLoS ONE">
        <title>Edwardsiella comparative phylogenomics reveal the new intra/inter-species taxonomic relationships, virulence evolution and niche adaptation mechanisms.</title>
        <authorList>
            <person name="Yang M."/>
            <person name="Lv Y."/>
            <person name="Xiao J."/>
            <person name="Wu H."/>
            <person name="Zheng H."/>
            <person name="Liu Q."/>
            <person name="Zhang Y."/>
            <person name="Wang Q."/>
        </authorList>
    </citation>
    <scope>NUCLEOTIDE SEQUENCE [LARGE SCALE GENOMIC DNA]</scope>
    <source>
        <strain evidence="2">080813</strain>
    </source>
</reference>
<evidence type="ECO:0000313" key="1">
    <source>
        <dbReference type="EMBL" id="AIJ07645.1"/>
    </source>
</evidence>
<dbReference type="KEGG" id="ete:ETEE_1185"/>
<name>A0A076LGH4_9GAMM</name>
<accession>A0A076LGH4</accession>
<dbReference type="Proteomes" id="UP000028681">
    <property type="component" value="Chromosome"/>
</dbReference>
<evidence type="ECO:0000313" key="2">
    <source>
        <dbReference type="Proteomes" id="UP000028681"/>
    </source>
</evidence>